<evidence type="ECO:0000256" key="19">
    <source>
        <dbReference type="ARBA" id="ARBA00043207"/>
    </source>
</evidence>
<evidence type="ECO:0000256" key="21">
    <source>
        <dbReference type="PROSITE-ProRule" id="PRU00782"/>
    </source>
</evidence>
<dbReference type="FunFam" id="1.20.5.370:FF:000001">
    <property type="entry name" value="Myosin heavy chain"/>
    <property type="match status" value="1"/>
</dbReference>
<evidence type="ECO:0000256" key="10">
    <source>
        <dbReference type="ARBA" id="ARBA00023054"/>
    </source>
</evidence>
<dbReference type="InterPro" id="IPR002928">
    <property type="entry name" value="Myosin_tail"/>
</dbReference>
<dbReference type="InterPro" id="IPR004009">
    <property type="entry name" value="SH3_Myosin"/>
</dbReference>
<comment type="function">
    <text evidence="15">Myosins are actin-based motor molecules with ATPase activity essential for muscle contraction. Forms regular bipolar thick filaments that, together with actin thin filaments, constitute the fundamental contractile unit of skeletal and cardiac muscle.</text>
</comment>
<keyword evidence="7 21" id="KW-0547">Nucleotide-binding</keyword>
<evidence type="ECO:0000256" key="6">
    <source>
        <dbReference type="ARBA" id="ARBA00022553"/>
    </source>
</evidence>
<name>A0A665WMH5_ECHNA</name>
<dbReference type="Gene3D" id="1.20.5.340">
    <property type="match status" value="4"/>
</dbReference>
<evidence type="ECO:0000256" key="18">
    <source>
        <dbReference type="ARBA" id="ARBA00041905"/>
    </source>
</evidence>
<keyword evidence="12 21" id="KW-0505">Motor protein</keyword>
<dbReference type="Gene3D" id="1.20.120.720">
    <property type="entry name" value="Myosin VI head, motor domain, U50 subdomain"/>
    <property type="match status" value="1"/>
</dbReference>
<dbReference type="PROSITE" id="PS51844">
    <property type="entry name" value="SH3_LIKE"/>
    <property type="match status" value="1"/>
</dbReference>
<dbReference type="GO" id="GO:0005524">
    <property type="term" value="F:ATP binding"/>
    <property type="evidence" value="ECO:0007669"/>
    <property type="project" value="UniProtKB-UniRule"/>
</dbReference>
<dbReference type="FunFam" id="1.20.120.720:FF:000001">
    <property type="entry name" value="Myosin heavy chain, muscle"/>
    <property type="match status" value="1"/>
</dbReference>
<evidence type="ECO:0000256" key="7">
    <source>
        <dbReference type="ARBA" id="ARBA00022741"/>
    </source>
</evidence>
<reference evidence="25" key="2">
    <citation type="submission" date="2025-08" db="UniProtKB">
        <authorList>
            <consortium name="Ensembl"/>
        </authorList>
    </citation>
    <scope>IDENTIFICATION</scope>
</reference>
<dbReference type="PANTHER" id="PTHR45615:SF1">
    <property type="entry name" value="MYOSIN-7"/>
    <property type="match status" value="1"/>
</dbReference>
<keyword evidence="6" id="KW-0597">Phosphoprotein</keyword>
<dbReference type="GO" id="GO:0030049">
    <property type="term" value="P:muscle filament sliding"/>
    <property type="evidence" value="ECO:0007669"/>
    <property type="project" value="TreeGrafter"/>
</dbReference>
<dbReference type="Pfam" id="PF00063">
    <property type="entry name" value="Myosin_head"/>
    <property type="match status" value="1"/>
</dbReference>
<dbReference type="FunFam" id="1.20.5.340:FF:000004">
    <property type="entry name" value="Myosin heavy chain"/>
    <property type="match status" value="1"/>
</dbReference>
<dbReference type="Pfam" id="PF01576">
    <property type="entry name" value="Myosin_tail_1"/>
    <property type="match status" value="1"/>
</dbReference>
<evidence type="ECO:0000256" key="3">
    <source>
        <dbReference type="ARBA" id="ARBA00022433"/>
    </source>
</evidence>
<evidence type="ECO:0000256" key="22">
    <source>
        <dbReference type="SAM" id="Coils"/>
    </source>
</evidence>
<reference evidence="25" key="1">
    <citation type="submission" date="2021-04" db="EMBL/GenBank/DDBJ databases">
        <authorList>
            <consortium name="Wellcome Sanger Institute Data Sharing"/>
        </authorList>
    </citation>
    <scope>NUCLEOTIDE SEQUENCE [LARGE SCALE GENOMIC DNA]</scope>
</reference>
<dbReference type="FunFam" id="1.20.5.370:FF:000008">
    <property type="entry name" value="Myosin heavy chain"/>
    <property type="match status" value="1"/>
</dbReference>
<feature type="domain" description="Myosin N-terminal SH3-like" evidence="24">
    <location>
        <begin position="32"/>
        <end position="81"/>
    </location>
</feature>
<feature type="domain" description="Myosin motor" evidence="23">
    <location>
        <begin position="85"/>
        <end position="766"/>
    </location>
</feature>
<dbReference type="Gene3D" id="3.40.850.10">
    <property type="entry name" value="Kinesin motor domain"/>
    <property type="match status" value="1"/>
</dbReference>
<dbReference type="GO" id="GO:0007512">
    <property type="term" value="P:adult heart development"/>
    <property type="evidence" value="ECO:0007669"/>
    <property type="project" value="TreeGrafter"/>
</dbReference>
<comment type="subcellular location">
    <subcellularLocation>
        <location evidence="1">Cytoplasm</location>
        <location evidence="1">Myofibril</location>
        <location evidence="1">Sarcomere</location>
    </subcellularLocation>
</comment>
<dbReference type="SMART" id="SM00242">
    <property type="entry name" value="MYSc"/>
    <property type="match status" value="1"/>
</dbReference>
<dbReference type="InterPro" id="IPR027417">
    <property type="entry name" value="P-loop_NTPase"/>
</dbReference>
<evidence type="ECO:0000256" key="20">
    <source>
        <dbReference type="ARBA" id="ARBA00046736"/>
    </source>
</evidence>
<dbReference type="FunFam" id="1.20.5.4820:FF:000001">
    <property type="entry name" value="Myosin heavy chain"/>
    <property type="match status" value="1"/>
</dbReference>
<dbReference type="CDD" id="cd01377">
    <property type="entry name" value="MYSc_class_II"/>
    <property type="match status" value="1"/>
</dbReference>
<dbReference type="Gene3D" id="2.30.30.360">
    <property type="entry name" value="Myosin S1 fragment, N-terminal"/>
    <property type="match status" value="1"/>
</dbReference>
<protein>
    <recommendedName>
        <fullName evidence="16">Myosin-7</fullName>
    </recommendedName>
    <alternativeName>
        <fullName evidence="17">Myosin heavy chain 7</fullName>
    </alternativeName>
    <alternativeName>
        <fullName evidence="19">Myosin heavy chain slow isoform</fullName>
    </alternativeName>
    <alternativeName>
        <fullName evidence="18">Myosin heavy chain, cardiac muscle beta isoform</fullName>
    </alternativeName>
</protein>
<dbReference type="Gene3D" id="1.20.5.4820">
    <property type="match status" value="1"/>
</dbReference>
<evidence type="ECO:0000259" key="24">
    <source>
        <dbReference type="PROSITE" id="PS51844"/>
    </source>
</evidence>
<proteinExistence type="inferred from homology"/>
<keyword evidence="26" id="KW-1185">Reference proteome</keyword>
<dbReference type="FunFam" id="1.20.5.370:FF:000002">
    <property type="entry name" value="Myosin heavy chain"/>
    <property type="match status" value="1"/>
</dbReference>
<dbReference type="Gene3D" id="1.10.10.820">
    <property type="match status" value="1"/>
</dbReference>
<evidence type="ECO:0000256" key="5">
    <source>
        <dbReference type="ARBA" id="ARBA00022490"/>
    </source>
</evidence>
<feature type="region of interest" description="Actin-binding" evidence="21">
    <location>
        <begin position="643"/>
        <end position="665"/>
    </location>
</feature>
<dbReference type="Gene3D" id="6.10.250.2420">
    <property type="match status" value="1"/>
</dbReference>
<keyword evidence="5" id="KW-0963">Cytoplasm</keyword>
<dbReference type="InterPro" id="IPR001609">
    <property type="entry name" value="Myosin_head_motor_dom-like"/>
</dbReference>
<accession>A0A665WMH5</accession>
<dbReference type="FunFam" id="2.30.30.360:FF:000001">
    <property type="entry name" value="Myosin heavy chain"/>
    <property type="match status" value="1"/>
</dbReference>
<dbReference type="PANTHER" id="PTHR45615">
    <property type="entry name" value="MYOSIN HEAVY CHAIN, NON-MUSCLE"/>
    <property type="match status" value="1"/>
</dbReference>
<evidence type="ECO:0000256" key="11">
    <source>
        <dbReference type="ARBA" id="ARBA00023123"/>
    </source>
</evidence>
<evidence type="ECO:0000256" key="16">
    <source>
        <dbReference type="ARBA" id="ARBA00039815"/>
    </source>
</evidence>
<dbReference type="Ensembl" id="ENSENLT00000046052.1">
    <property type="protein sequence ID" value="ENSENLP00000044940.1"/>
    <property type="gene ID" value="ENSENLG00000017947.1"/>
</dbReference>
<keyword evidence="13" id="KW-0514">Muscle protein</keyword>
<keyword evidence="9" id="KW-0112">Calmodulin-binding</keyword>
<evidence type="ECO:0000256" key="15">
    <source>
        <dbReference type="ARBA" id="ARBA00037090"/>
    </source>
</evidence>
<reference evidence="25" key="3">
    <citation type="submission" date="2025-09" db="UniProtKB">
        <authorList>
            <consortium name="Ensembl"/>
        </authorList>
    </citation>
    <scope>IDENTIFICATION</scope>
</reference>
<evidence type="ECO:0000256" key="9">
    <source>
        <dbReference type="ARBA" id="ARBA00022860"/>
    </source>
</evidence>
<sequence>MGDAEMAVFGAAASYLRKSDRERMEASMRPFDIKKECFVPDPVEEFVRGTITSREGGKVTVETQHGKTVTVKDSEILPQNPPKFDKIEDMAMLTFLHEPAVLFNLKERYAAWMIYTYSGLFCVTVNPYKWLPVYNQEVVLAYRGKKRSEAPPHIFSISDNAYQYMLGESGAGKTVNTKRVIQYFASIAAGSVKKDPNAKDKGTLEDQIIQANPALEAFGNAKTIRNDNSSRFGKFIRIHFDTRGKVASADIETYLLEKSRVIFQLKAERDYHIFYQILSNKLPELLEMLLITNNPYDYAFISQGETQVASIDDADELMATDNAFDVLGFTQEEKNSVYKLTGAIMHHGNMKFKMKPREEQAEADGTEDADKIAYLMGLNSADLIKGLCHPRVKVGNEWVTKGQNVAQVNYAVGALSKAVYEKMFLWMVIRINHSLETKQPRQYFIGVLDIAGFEIFEFNTFEQLCINFTNEKLQQFFNHHMFVLEQEEYKKEGIEWTFIDFGMDLQACIDLIEKPMGIMSILEEECMFPKASDTTFKAKLYDNHLGKSSNFQKPRIVKGKPEAHFALVHYAGIVDYNINNWLVKNKDPLNETVVSLYQKSTLKLLSVLFANYAGADSAAEGKKEKKKKGSSFQTVSALHRENLNKLMTNLRSTHPHFVRCIIPNETKTPGAMENPLVMHQLRCNGVLEGIRICRKGFPNRILYGDFKQRYRILNPAAIPDGQFIDSRKGAEKLLGSLDIDHNQYKFGHTKVFFKAGLLGLLEEMRDERLSKIITNIQARSRGLLSRIEYQKMVERRDALLVIQWNVRSFMGVKNWPWMKLYFKIKPLLRSAEAEKEMANMKEEFLKLKEAYAKSEARRKELEEKMVSLLQEKNDLQLQVQTEQDNLCDAEERCEGLIKNKIQLEAKAKELTERLEDEEEINAELTAKKRKLEDECSELKKDIDDLELTLAKVEKEKHATENKVKNLVEEMAALDEIIAKLTKEKKALQEAHQQTLDDLQSEEDKVNSLTKAKAKLEQQVDDLEGSLEQEKKIRMDLERAKRKLEGDLKLTHETIMDLENDKQQLEERLKKKDFEISQLNGKIEDEQAIINQLQKKLKELQARVEELEEELEAERAARAKVEKQRADLSRELEEISERLEEAGGATVVQIEMNKKREAEFQKLRRDLEEATLQHEATAATLRKKQADSVADLGEQIDNLQRVKQKLEKEKSELRLELDDVIGTMEHMAKAKTNLEKTSRTLEDQMNEYRTKCEEYQRTLHDVTTQRAKLQAENGELSRQMEEKESLISQLTRGKTSYNQQLEDLKRQLEEEIKAKNALAHAVQSSRHDCDLLREQYEEEQEAKAELQRSMSKANSEVAQWRTKYETDAIQRTEELEEAKKKLAQRLQEAEEAVEAVNAKCSSLEKTKHRLQNEIEDLMVDVERSNAAAAALDKKQRNFDKVLAEWKQKYEESQTELESSQKEARSLSTELFKLKNSYEESLDHLETMKRENKNLQEEISDLTEQLGEGGKTIHELEKVRKQLEQEKSEIQTALEEAECSLEHEEGKILRAQLEFNQVKADMERKIAEKDEEMEQSKRNLQRTVDTLQSALEAETRSRNEALRLKKKMEGDLNEMEIQLSQANRQAAEAQKQLKSVHAHLKDAQLQLDDALRANDDMKENIAIVERRNNLLQAELEELRAALEQTDRSRKLAEQELLDVNERVQLLHSQNTSLLNQKKKLEADTSQLQTEVEEAVQECRNAEEKAKKAITDAAMMAEELKKEQDTSAHLERMKKNMEQTIKDLQHRLDEAEQIAMKGGKKQVQKLEARVRELENEVELEQKKSSEAVKGIRKYERRIKELTYQTEEDRKNLARLQDLVDKLQLKVKAYKRSAEEAEEQANVHLGKFRKLQHELDEAEERADIAESQVNKLRAKSRDVGSKVRSEASVYYMFWASVSENILVYLC</sequence>
<dbReference type="FunFam" id="1.20.5.370:FF:000003">
    <property type="entry name" value="Myosin heavy chain"/>
    <property type="match status" value="1"/>
</dbReference>
<evidence type="ECO:0000256" key="1">
    <source>
        <dbReference type="ARBA" id="ARBA00004204"/>
    </source>
</evidence>
<dbReference type="Gene3D" id="1.20.5.1160">
    <property type="entry name" value="Vasodilator-stimulated phosphoprotein"/>
    <property type="match status" value="1"/>
</dbReference>
<keyword evidence="4" id="KW-0488">Methylation</keyword>
<evidence type="ECO:0000256" key="4">
    <source>
        <dbReference type="ARBA" id="ARBA00022481"/>
    </source>
</evidence>
<dbReference type="FunFam" id="1.20.5.340:FF:000013">
    <property type="entry name" value="Myosin heavy chain"/>
    <property type="match status" value="1"/>
</dbReference>
<dbReference type="GO" id="GO:0000146">
    <property type="term" value="F:microfilament motor activity"/>
    <property type="evidence" value="ECO:0007669"/>
    <property type="project" value="TreeGrafter"/>
</dbReference>
<evidence type="ECO:0000256" key="14">
    <source>
        <dbReference type="ARBA" id="ARBA00023203"/>
    </source>
</evidence>
<dbReference type="GO" id="GO:0030017">
    <property type="term" value="C:sarcomere"/>
    <property type="evidence" value="ECO:0007669"/>
    <property type="project" value="UniProtKB-SubCell"/>
</dbReference>
<evidence type="ECO:0000313" key="26">
    <source>
        <dbReference type="Proteomes" id="UP000472264"/>
    </source>
</evidence>
<dbReference type="GO" id="GO:0060048">
    <property type="term" value="P:cardiac muscle contraction"/>
    <property type="evidence" value="ECO:0007669"/>
    <property type="project" value="TreeGrafter"/>
</dbReference>
<evidence type="ECO:0000256" key="12">
    <source>
        <dbReference type="ARBA" id="ARBA00023175"/>
    </source>
</evidence>
<evidence type="ECO:0000313" key="25">
    <source>
        <dbReference type="Ensembl" id="ENSENLP00000044940.1"/>
    </source>
</evidence>
<dbReference type="FunFam" id="1.20.5.340:FF:000003">
    <property type="entry name" value="Myosin heavy chain"/>
    <property type="match status" value="1"/>
</dbReference>
<gene>
    <name evidence="25" type="primary">LOC115058311</name>
</gene>
<keyword evidence="3" id="KW-0787">Thick filament</keyword>
<keyword evidence="11 21" id="KW-0518">Myosin</keyword>
<comment type="similarity">
    <text evidence="2 21">Belongs to the TRAFAC class myosin-kinesin ATPase superfamily. Myosin family.</text>
</comment>
<evidence type="ECO:0000256" key="2">
    <source>
        <dbReference type="ARBA" id="ARBA00008314"/>
    </source>
</evidence>
<keyword evidence="8 21" id="KW-0067">ATP-binding</keyword>
<dbReference type="FunFam" id="1.20.5.370:FF:000007">
    <property type="entry name" value="Myosin heavy chain"/>
    <property type="match status" value="1"/>
</dbReference>
<evidence type="ECO:0000256" key="13">
    <source>
        <dbReference type="ARBA" id="ARBA00023179"/>
    </source>
</evidence>
<dbReference type="PROSITE" id="PS50096">
    <property type="entry name" value="IQ"/>
    <property type="match status" value="1"/>
</dbReference>
<keyword evidence="14 21" id="KW-0009">Actin-binding</keyword>
<dbReference type="Proteomes" id="UP000472264">
    <property type="component" value="Chromosome 17"/>
</dbReference>
<feature type="coiled-coil region" evidence="22">
    <location>
        <begin position="828"/>
        <end position="1911"/>
    </location>
</feature>
<dbReference type="PRINTS" id="PR00193">
    <property type="entry name" value="MYOSINHEAVY"/>
</dbReference>
<dbReference type="FunFam" id="1.20.58.530:FF:000001">
    <property type="entry name" value="Myosin heavy chain"/>
    <property type="match status" value="1"/>
</dbReference>
<dbReference type="FunFam" id="1.20.5.340:FF:000002">
    <property type="entry name" value="Myosin heavy chain"/>
    <property type="match status" value="1"/>
</dbReference>
<organism evidence="25 26">
    <name type="scientific">Echeneis naucrates</name>
    <name type="common">Live sharksucker</name>
    <dbReference type="NCBI Taxonomy" id="173247"/>
    <lineage>
        <taxon>Eukaryota</taxon>
        <taxon>Metazoa</taxon>
        <taxon>Chordata</taxon>
        <taxon>Craniata</taxon>
        <taxon>Vertebrata</taxon>
        <taxon>Euteleostomi</taxon>
        <taxon>Actinopterygii</taxon>
        <taxon>Neopterygii</taxon>
        <taxon>Teleostei</taxon>
        <taxon>Neoteleostei</taxon>
        <taxon>Acanthomorphata</taxon>
        <taxon>Carangaria</taxon>
        <taxon>Carangiformes</taxon>
        <taxon>Echeneidae</taxon>
        <taxon>Echeneis</taxon>
    </lineage>
</organism>
<dbReference type="GO" id="GO:0045214">
    <property type="term" value="P:sarcomere organization"/>
    <property type="evidence" value="ECO:0007669"/>
    <property type="project" value="TreeGrafter"/>
</dbReference>
<evidence type="ECO:0000256" key="17">
    <source>
        <dbReference type="ARBA" id="ARBA00041438"/>
    </source>
</evidence>
<dbReference type="GO" id="GO:0032982">
    <property type="term" value="C:myosin filament"/>
    <property type="evidence" value="ECO:0007669"/>
    <property type="project" value="UniProtKB-KW"/>
</dbReference>
<comment type="subunit">
    <text evidence="20">Muscle myosin is a hexameric protein that consists of 2 heavy chain subunits (MHC), 2 alkali light chain subunits (MLC) and 2 regulatory light chain subunits (MLC-2). Interacts with ECPAS. Interacts (via C-terminus) with LRRC39.</text>
</comment>
<keyword evidence="10 22" id="KW-0175">Coiled coil</keyword>
<dbReference type="FunFam" id="1.20.5.340:FF:000006">
    <property type="entry name" value="Myosin heavy chain"/>
    <property type="match status" value="1"/>
</dbReference>
<dbReference type="FunFam" id="3.40.850.10:FF:000101">
    <property type="entry name" value="Slow myosin heavy chain 2"/>
    <property type="match status" value="1"/>
</dbReference>
<dbReference type="InterPro" id="IPR008989">
    <property type="entry name" value="Myosin_S1_N"/>
</dbReference>
<dbReference type="SUPFAM" id="SSF52540">
    <property type="entry name" value="P-loop containing nucleoside triphosphate hydrolases"/>
    <property type="match status" value="1"/>
</dbReference>
<dbReference type="SUPFAM" id="SSF90257">
    <property type="entry name" value="Myosin rod fragments"/>
    <property type="match status" value="5"/>
</dbReference>
<dbReference type="Pfam" id="PF02736">
    <property type="entry name" value="Myosin_N"/>
    <property type="match status" value="1"/>
</dbReference>
<dbReference type="GO" id="GO:0051015">
    <property type="term" value="F:actin filament binding"/>
    <property type="evidence" value="ECO:0007669"/>
    <property type="project" value="InterPro"/>
</dbReference>
<dbReference type="Gene3D" id="1.20.58.530">
    <property type="match status" value="1"/>
</dbReference>
<dbReference type="GO" id="GO:0005516">
    <property type="term" value="F:calmodulin binding"/>
    <property type="evidence" value="ECO:0007669"/>
    <property type="project" value="UniProtKB-KW"/>
</dbReference>
<dbReference type="InterPro" id="IPR014751">
    <property type="entry name" value="XRCC4-like_C"/>
</dbReference>
<dbReference type="PROSITE" id="PS51456">
    <property type="entry name" value="MYOSIN_MOTOR"/>
    <property type="match status" value="1"/>
</dbReference>
<dbReference type="FunFam" id="1.10.10.820:FF:000001">
    <property type="entry name" value="Myosin heavy chain"/>
    <property type="match status" value="1"/>
</dbReference>
<evidence type="ECO:0000259" key="23">
    <source>
        <dbReference type="PROSITE" id="PS51456"/>
    </source>
</evidence>
<dbReference type="GO" id="GO:0016460">
    <property type="term" value="C:myosin II complex"/>
    <property type="evidence" value="ECO:0007669"/>
    <property type="project" value="TreeGrafter"/>
</dbReference>
<dbReference type="InterPro" id="IPR036961">
    <property type="entry name" value="Kinesin_motor_dom_sf"/>
</dbReference>
<evidence type="ECO:0000256" key="8">
    <source>
        <dbReference type="ARBA" id="ARBA00022840"/>
    </source>
</evidence>
<dbReference type="Gene3D" id="1.20.5.370">
    <property type="match status" value="5"/>
</dbReference>
<feature type="binding site" evidence="21">
    <location>
        <begin position="167"/>
        <end position="174"/>
    </location>
    <ligand>
        <name>ATP</name>
        <dbReference type="ChEBI" id="CHEBI:30616"/>
    </ligand>
</feature>